<keyword evidence="7" id="KW-0256">Endoplasmic reticulum</keyword>
<feature type="transmembrane region" description="Helical" evidence="10">
    <location>
        <begin position="50"/>
        <end position="69"/>
    </location>
</feature>
<keyword evidence="8 10" id="KW-1133">Transmembrane helix</keyword>
<evidence type="ECO:0000313" key="11">
    <source>
        <dbReference type="EMBL" id="CAG4642726.1"/>
    </source>
</evidence>
<keyword evidence="5 10" id="KW-0812">Transmembrane</keyword>
<dbReference type="GO" id="GO:0005789">
    <property type="term" value="C:endoplasmic reticulum membrane"/>
    <property type="evidence" value="ECO:0007669"/>
    <property type="project" value="UniProtKB-SubCell"/>
</dbReference>
<feature type="transmembrane region" description="Helical" evidence="10">
    <location>
        <begin position="381"/>
        <end position="403"/>
    </location>
</feature>
<accession>A0A9N6WQC7</accession>
<evidence type="ECO:0000256" key="7">
    <source>
        <dbReference type="ARBA" id="ARBA00022824"/>
    </source>
</evidence>
<evidence type="ECO:0000256" key="8">
    <source>
        <dbReference type="ARBA" id="ARBA00022989"/>
    </source>
</evidence>
<name>A0A9N6WQC7_9CRUS</name>
<comment type="similarity">
    <text evidence="2">Belongs to the polyprenol kinase family.</text>
</comment>
<keyword evidence="6" id="KW-0418">Kinase</keyword>
<feature type="transmembrane region" description="Helical" evidence="10">
    <location>
        <begin position="216"/>
        <end position="236"/>
    </location>
</feature>
<gene>
    <name evidence="11" type="primary">EOG090X0BFL</name>
</gene>
<organism evidence="11">
    <name type="scientific">Evadne anonyx</name>
    <dbReference type="NCBI Taxonomy" id="141404"/>
    <lineage>
        <taxon>Eukaryota</taxon>
        <taxon>Metazoa</taxon>
        <taxon>Ecdysozoa</taxon>
        <taxon>Arthropoda</taxon>
        <taxon>Crustacea</taxon>
        <taxon>Branchiopoda</taxon>
        <taxon>Diplostraca</taxon>
        <taxon>Cladocera</taxon>
        <taxon>Onychopoda</taxon>
        <taxon>Podonidae</taxon>
        <taxon>Evadne</taxon>
    </lineage>
</organism>
<dbReference type="EMBL" id="OC986071">
    <property type="protein sequence ID" value="CAG4642726.1"/>
    <property type="molecule type" value="Genomic_DNA"/>
</dbReference>
<dbReference type="GO" id="GO:0043048">
    <property type="term" value="P:dolichyl monophosphate biosynthetic process"/>
    <property type="evidence" value="ECO:0007669"/>
    <property type="project" value="TreeGrafter"/>
</dbReference>
<dbReference type="GO" id="GO:0004168">
    <property type="term" value="F:dolichol kinase activity"/>
    <property type="evidence" value="ECO:0007669"/>
    <property type="project" value="UniProtKB-EC"/>
</dbReference>
<feature type="transmembrane region" description="Helical" evidence="10">
    <location>
        <begin position="153"/>
        <end position="170"/>
    </location>
</feature>
<dbReference type="PANTHER" id="PTHR13205">
    <property type="entry name" value="TRANSMEMBRANE PROTEIN 15-RELATED"/>
    <property type="match status" value="1"/>
</dbReference>
<feature type="transmembrane region" description="Helical" evidence="10">
    <location>
        <begin position="248"/>
        <end position="266"/>
    </location>
</feature>
<evidence type="ECO:0000256" key="5">
    <source>
        <dbReference type="ARBA" id="ARBA00022692"/>
    </source>
</evidence>
<dbReference type="EC" id="2.7.1.108" evidence="3"/>
<evidence type="ECO:0000256" key="9">
    <source>
        <dbReference type="ARBA" id="ARBA00023136"/>
    </source>
</evidence>
<dbReference type="PANTHER" id="PTHR13205:SF15">
    <property type="entry name" value="DOLICHOL KINASE"/>
    <property type="match status" value="1"/>
</dbReference>
<comment type="subcellular location">
    <subcellularLocation>
        <location evidence="1">Endoplasmic reticulum membrane</location>
        <topology evidence="1">Multi-pass membrane protein</topology>
    </subcellularLocation>
</comment>
<evidence type="ECO:0000256" key="3">
    <source>
        <dbReference type="ARBA" id="ARBA00012132"/>
    </source>
</evidence>
<evidence type="ECO:0000256" key="2">
    <source>
        <dbReference type="ARBA" id="ARBA00010794"/>
    </source>
</evidence>
<sequence length="447" mass="49299">MMSFDFDVFERFALGTGAGLTICCTIRLKLVAVGVGVVGLSCRIMRRPAMAIKILCYIMVIKIDISHIIDGIMKPSNYLQFGQLAIECNMDCKTSLLANAFRVIVFIASIKYYSHQMDQIKTIVEMVVNSQNIVLLLIAPTFSYLTLMNRQSSGNVMLFNIFSIGAFFLLCASLQNFTIISISSTVLVSFITRNVYSYYQVLVRLFPLSFSVGEAILVVQGTCCFLILTTGDINFLRQNPTTVRLTILRKYFHGVVVAIFMPGILLDPELLFLASVVALCGFLFIEAIRLFNFEPIGPFLEKSLSQFLDSKDEGLLILTHIYLLVGCSLPIWIFPNDITSNKTDILVLSSGIISLGIGDTAASVGGSLWGKTKILNSPKSIEGATCSILAEIIFVAALNYFGLFGTTSYFPWVRFVSACVITSITEAVTTQVDNLVLPLVMYIILMA</sequence>
<dbReference type="AlphaFoldDB" id="A0A9N6WQC7"/>
<keyword evidence="4" id="KW-0808">Transferase</keyword>
<keyword evidence="9 10" id="KW-0472">Membrane</keyword>
<evidence type="ECO:0000256" key="10">
    <source>
        <dbReference type="SAM" id="Phobius"/>
    </source>
</evidence>
<feature type="transmembrane region" description="Helical" evidence="10">
    <location>
        <begin position="345"/>
        <end position="369"/>
    </location>
</feature>
<reference evidence="11" key="1">
    <citation type="submission" date="2021-04" db="EMBL/GenBank/DDBJ databases">
        <authorList>
            <person name="Cornetti L."/>
        </authorList>
    </citation>
    <scope>NUCLEOTIDE SEQUENCE</scope>
</reference>
<evidence type="ECO:0000256" key="6">
    <source>
        <dbReference type="ARBA" id="ARBA00022777"/>
    </source>
</evidence>
<feature type="transmembrane region" description="Helical" evidence="10">
    <location>
        <begin position="126"/>
        <end position="147"/>
    </location>
</feature>
<feature type="transmembrane region" description="Helical" evidence="10">
    <location>
        <begin position="272"/>
        <end position="293"/>
    </location>
</feature>
<evidence type="ECO:0000256" key="4">
    <source>
        <dbReference type="ARBA" id="ARBA00022679"/>
    </source>
</evidence>
<feature type="transmembrane region" description="Helical" evidence="10">
    <location>
        <begin position="12"/>
        <end position="38"/>
    </location>
</feature>
<evidence type="ECO:0000256" key="1">
    <source>
        <dbReference type="ARBA" id="ARBA00004477"/>
    </source>
</evidence>
<proteinExistence type="inferred from homology"/>
<dbReference type="InterPro" id="IPR032974">
    <property type="entry name" value="Polypren_kinase"/>
</dbReference>
<protein>
    <recommendedName>
        <fullName evidence="3">dolichol kinase</fullName>
        <ecNumber evidence="3">2.7.1.108</ecNumber>
    </recommendedName>
</protein>
<feature type="transmembrane region" description="Helical" evidence="10">
    <location>
        <begin position="314"/>
        <end position="333"/>
    </location>
</feature>